<accession>A0AAV4Y1R2</accession>
<keyword evidence="2" id="KW-1185">Reference proteome</keyword>
<protein>
    <submittedName>
        <fullName evidence="1">Uncharacterized protein</fullName>
    </submittedName>
</protein>
<dbReference type="Proteomes" id="UP001054945">
    <property type="component" value="Unassembled WGS sequence"/>
</dbReference>
<reference evidence="1 2" key="1">
    <citation type="submission" date="2021-06" db="EMBL/GenBank/DDBJ databases">
        <title>Caerostris extrusa draft genome.</title>
        <authorList>
            <person name="Kono N."/>
            <person name="Arakawa K."/>
        </authorList>
    </citation>
    <scope>NUCLEOTIDE SEQUENCE [LARGE SCALE GENOMIC DNA]</scope>
</reference>
<feature type="non-terminal residue" evidence="1">
    <location>
        <position position="1"/>
    </location>
</feature>
<sequence length="94" mass="11004">GLFVEDLCIMSHCFLKNVFEEANPSFRFAVDRFLVGDLSPFPECASGKQIKQDSDHVFPLDRIENDFDLDSVFQFRIYFRFLTNFSINSPFAFF</sequence>
<organism evidence="1 2">
    <name type="scientific">Caerostris extrusa</name>
    <name type="common">Bark spider</name>
    <name type="synonym">Caerostris bankana</name>
    <dbReference type="NCBI Taxonomy" id="172846"/>
    <lineage>
        <taxon>Eukaryota</taxon>
        <taxon>Metazoa</taxon>
        <taxon>Ecdysozoa</taxon>
        <taxon>Arthropoda</taxon>
        <taxon>Chelicerata</taxon>
        <taxon>Arachnida</taxon>
        <taxon>Araneae</taxon>
        <taxon>Araneomorphae</taxon>
        <taxon>Entelegynae</taxon>
        <taxon>Araneoidea</taxon>
        <taxon>Araneidae</taxon>
        <taxon>Caerostris</taxon>
    </lineage>
</organism>
<comment type="caution">
    <text evidence="1">The sequence shown here is derived from an EMBL/GenBank/DDBJ whole genome shotgun (WGS) entry which is preliminary data.</text>
</comment>
<evidence type="ECO:0000313" key="2">
    <source>
        <dbReference type="Proteomes" id="UP001054945"/>
    </source>
</evidence>
<name>A0AAV4Y1R2_CAEEX</name>
<gene>
    <name evidence="1" type="ORF">CEXT_336571</name>
</gene>
<proteinExistence type="predicted"/>
<dbReference type="EMBL" id="BPLR01018476">
    <property type="protein sequence ID" value="GIY99930.1"/>
    <property type="molecule type" value="Genomic_DNA"/>
</dbReference>
<dbReference type="AlphaFoldDB" id="A0AAV4Y1R2"/>
<evidence type="ECO:0000313" key="1">
    <source>
        <dbReference type="EMBL" id="GIY99930.1"/>
    </source>
</evidence>